<dbReference type="PANTHER" id="PTHR18964">
    <property type="entry name" value="ROK (REPRESSOR, ORF, KINASE) FAMILY"/>
    <property type="match status" value="1"/>
</dbReference>
<evidence type="ECO:0000313" key="3">
    <source>
        <dbReference type="EMBL" id="MBY8879671.1"/>
    </source>
</evidence>
<dbReference type="InterPro" id="IPR000600">
    <property type="entry name" value="ROK"/>
</dbReference>
<dbReference type="PANTHER" id="PTHR18964:SF149">
    <property type="entry name" value="BIFUNCTIONAL UDP-N-ACETYLGLUCOSAMINE 2-EPIMERASE_N-ACETYLMANNOSAMINE KINASE"/>
    <property type="match status" value="1"/>
</dbReference>
<dbReference type="InterPro" id="IPR043129">
    <property type="entry name" value="ATPase_NBD"/>
</dbReference>
<dbReference type="RefSeq" id="WP_222963913.1">
    <property type="nucleotide sequence ID" value="NZ_JAINZZ010000022.1"/>
</dbReference>
<dbReference type="EMBL" id="JAINZZ010000022">
    <property type="protein sequence ID" value="MBY8879671.1"/>
    <property type="molecule type" value="Genomic_DNA"/>
</dbReference>
<protein>
    <submittedName>
        <fullName evidence="3">ROK family transcriptional regulator</fullName>
    </submittedName>
</protein>
<dbReference type="Gene3D" id="3.30.420.40">
    <property type="match status" value="2"/>
</dbReference>
<evidence type="ECO:0000256" key="1">
    <source>
        <dbReference type="ARBA" id="ARBA00006479"/>
    </source>
</evidence>
<organism evidence="3 4">
    <name type="scientific">Actinacidiphila acidipaludis</name>
    <dbReference type="NCBI Taxonomy" id="2873382"/>
    <lineage>
        <taxon>Bacteria</taxon>
        <taxon>Bacillati</taxon>
        <taxon>Actinomycetota</taxon>
        <taxon>Actinomycetes</taxon>
        <taxon>Kitasatosporales</taxon>
        <taxon>Streptomycetaceae</taxon>
        <taxon>Actinacidiphila</taxon>
    </lineage>
</organism>
<dbReference type="Pfam" id="PF00480">
    <property type="entry name" value="ROK"/>
    <property type="match status" value="1"/>
</dbReference>
<gene>
    <name evidence="3" type="ORF">K7862_18800</name>
</gene>
<dbReference type="InterPro" id="IPR049874">
    <property type="entry name" value="ROK_cs"/>
</dbReference>
<reference evidence="3 4" key="1">
    <citation type="submission" date="2021-08" db="EMBL/GenBank/DDBJ databases">
        <title>WGS of actinomycetes from Thailand.</title>
        <authorList>
            <person name="Thawai C."/>
        </authorList>
    </citation>
    <scope>NUCLEOTIDE SEQUENCE [LARGE SCALE GENOMIC DNA]</scope>
    <source>
        <strain evidence="3 4">PLK6-54</strain>
    </source>
</reference>
<evidence type="ECO:0000259" key="2">
    <source>
        <dbReference type="Pfam" id="PF12802"/>
    </source>
</evidence>
<accession>A0ABS7Q942</accession>
<proteinExistence type="inferred from homology"/>
<sequence>MEASEPMQTGANLPRVGGYNRAVVLDAVRRRSPVSRVELAQATGLTNQTVSNVVRRLLDAELVQETGHAPSRGGKPRTLLSLCPDGAYAVGAHLDPDSTVAVLLDLSGRVLRRQRMSTSARSDPDRLVRQLGRTVNALITREGVVREKVLGLGVAVPGPIDSGRGVVLDPPNLPAWHQVPLTGILGGATRLPVVMDNDATAAAIGERWAGGADRAGSFLFVYVGTGIGGGVMLADAALRGDSGNAGEFGHVLVAPGGKLCHCGAHGCLEAYAAPYAVLADFGERHGRAAADALGLSLDPTRTRTDWNRLCSAAARGDARAGEVLERAAAHIGQAALTAVNLLDVPRIVLGGEGLRGAEKYFRRAIDTAVNGWSMARRVRTVSVEPSLIGVAAGAVGAASLVLHGAYAPGWHMLLGEESAEPAQA</sequence>
<dbReference type="PROSITE" id="PS01125">
    <property type="entry name" value="ROK"/>
    <property type="match status" value="1"/>
</dbReference>
<evidence type="ECO:0000313" key="4">
    <source>
        <dbReference type="Proteomes" id="UP000778578"/>
    </source>
</evidence>
<dbReference type="InterPro" id="IPR000835">
    <property type="entry name" value="HTH_MarR-typ"/>
</dbReference>
<dbReference type="SUPFAM" id="SSF53067">
    <property type="entry name" value="Actin-like ATPase domain"/>
    <property type="match status" value="1"/>
</dbReference>
<dbReference type="Gene3D" id="1.10.10.10">
    <property type="entry name" value="Winged helix-like DNA-binding domain superfamily/Winged helix DNA-binding domain"/>
    <property type="match status" value="1"/>
</dbReference>
<dbReference type="InterPro" id="IPR036390">
    <property type="entry name" value="WH_DNA-bd_sf"/>
</dbReference>
<feature type="domain" description="HTH marR-type" evidence="2">
    <location>
        <begin position="23"/>
        <end position="66"/>
    </location>
</feature>
<dbReference type="Proteomes" id="UP000778578">
    <property type="component" value="Unassembled WGS sequence"/>
</dbReference>
<dbReference type="SUPFAM" id="SSF46785">
    <property type="entry name" value="Winged helix' DNA-binding domain"/>
    <property type="match status" value="1"/>
</dbReference>
<comment type="caution">
    <text evidence="3">The sequence shown here is derived from an EMBL/GenBank/DDBJ whole genome shotgun (WGS) entry which is preliminary data.</text>
</comment>
<dbReference type="Pfam" id="PF12802">
    <property type="entry name" value="MarR_2"/>
    <property type="match status" value="1"/>
</dbReference>
<dbReference type="InterPro" id="IPR036388">
    <property type="entry name" value="WH-like_DNA-bd_sf"/>
</dbReference>
<name>A0ABS7Q942_9ACTN</name>
<comment type="similarity">
    <text evidence="1">Belongs to the ROK (NagC/XylR) family.</text>
</comment>
<keyword evidence="4" id="KW-1185">Reference proteome</keyword>